<dbReference type="AlphaFoldDB" id="A0A0M3HX78"/>
<organism evidence="2 3">
    <name type="scientific">Ascaris lumbricoides</name>
    <name type="common">Giant roundworm</name>
    <dbReference type="NCBI Taxonomy" id="6252"/>
    <lineage>
        <taxon>Eukaryota</taxon>
        <taxon>Metazoa</taxon>
        <taxon>Ecdysozoa</taxon>
        <taxon>Nematoda</taxon>
        <taxon>Chromadorea</taxon>
        <taxon>Rhabditida</taxon>
        <taxon>Spirurina</taxon>
        <taxon>Ascaridomorpha</taxon>
        <taxon>Ascaridoidea</taxon>
        <taxon>Ascarididae</taxon>
        <taxon>Ascaris</taxon>
    </lineage>
</organism>
<evidence type="ECO:0000313" key="3">
    <source>
        <dbReference type="WBParaSite" id="ALUE_0000787901-mRNA-1"/>
    </source>
</evidence>
<feature type="region of interest" description="Disordered" evidence="1">
    <location>
        <begin position="66"/>
        <end position="108"/>
    </location>
</feature>
<proteinExistence type="predicted"/>
<feature type="compositionally biased region" description="Polar residues" evidence="1">
    <location>
        <begin position="66"/>
        <end position="92"/>
    </location>
</feature>
<sequence>MAVDFAETFDMAVVNTFFRKQDTHLITYTSGGHNIQDALKQVKIDLTGCVSKSGVILSNRCEMRQRTSSAKQNLGDATSTSNHGSGTLMSNELSRKIAGVQSVVPPEG</sequence>
<evidence type="ECO:0000256" key="1">
    <source>
        <dbReference type="SAM" id="MobiDB-lite"/>
    </source>
</evidence>
<dbReference type="WBParaSite" id="ALUE_0000787901-mRNA-1">
    <property type="protein sequence ID" value="ALUE_0000787901-mRNA-1"/>
    <property type="gene ID" value="ALUE_0000787901"/>
</dbReference>
<evidence type="ECO:0000313" key="2">
    <source>
        <dbReference type="Proteomes" id="UP000036681"/>
    </source>
</evidence>
<dbReference type="Proteomes" id="UP000036681">
    <property type="component" value="Unplaced"/>
</dbReference>
<accession>A0A0M3HX78</accession>
<name>A0A0M3HX78_ASCLU</name>
<reference evidence="3" key="1">
    <citation type="submission" date="2017-02" db="UniProtKB">
        <authorList>
            <consortium name="WormBaseParasite"/>
        </authorList>
    </citation>
    <scope>IDENTIFICATION</scope>
</reference>
<protein>
    <submittedName>
        <fullName evidence="3">Reverse transcriptase domain-containing protein</fullName>
    </submittedName>
</protein>
<keyword evidence="2" id="KW-1185">Reference proteome</keyword>